<reference evidence="2" key="1">
    <citation type="submission" date="2022-03" db="EMBL/GenBank/DDBJ databases">
        <authorList>
            <person name="Lindestad O."/>
        </authorList>
    </citation>
    <scope>NUCLEOTIDE SEQUENCE</scope>
</reference>
<organism evidence="2 3">
    <name type="scientific">Pararge aegeria aegeria</name>
    <dbReference type="NCBI Taxonomy" id="348720"/>
    <lineage>
        <taxon>Eukaryota</taxon>
        <taxon>Metazoa</taxon>
        <taxon>Ecdysozoa</taxon>
        <taxon>Arthropoda</taxon>
        <taxon>Hexapoda</taxon>
        <taxon>Insecta</taxon>
        <taxon>Pterygota</taxon>
        <taxon>Neoptera</taxon>
        <taxon>Endopterygota</taxon>
        <taxon>Lepidoptera</taxon>
        <taxon>Glossata</taxon>
        <taxon>Ditrysia</taxon>
        <taxon>Papilionoidea</taxon>
        <taxon>Nymphalidae</taxon>
        <taxon>Satyrinae</taxon>
        <taxon>Satyrini</taxon>
        <taxon>Parargina</taxon>
        <taxon>Pararge</taxon>
    </lineage>
</organism>
<name>A0A8S4SG35_9NEOP</name>
<evidence type="ECO:0000313" key="3">
    <source>
        <dbReference type="Proteomes" id="UP000838756"/>
    </source>
</evidence>
<dbReference type="Proteomes" id="UP000838756">
    <property type="component" value="Unassembled WGS sequence"/>
</dbReference>
<gene>
    <name evidence="2" type="primary">jg9948</name>
    <name evidence="2" type="ORF">PAEG_LOCUS22600</name>
</gene>
<evidence type="ECO:0000256" key="1">
    <source>
        <dbReference type="SAM" id="MobiDB-lite"/>
    </source>
</evidence>
<accession>A0A8S4SG35</accession>
<feature type="compositionally biased region" description="Polar residues" evidence="1">
    <location>
        <begin position="8"/>
        <end position="17"/>
    </location>
</feature>
<dbReference type="AlphaFoldDB" id="A0A8S4SG35"/>
<protein>
    <submittedName>
        <fullName evidence="2">Jg9948 protein</fullName>
    </submittedName>
</protein>
<evidence type="ECO:0000313" key="2">
    <source>
        <dbReference type="EMBL" id="CAH2254006.1"/>
    </source>
</evidence>
<comment type="caution">
    <text evidence="2">The sequence shown here is derived from an EMBL/GenBank/DDBJ whole genome shotgun (WGS) entry which is preliminary data.</text>
</comment>
<keyword evidence="3" id="KW-1185">Reference proteome</keyword>
<feature type="region of interest" description="Disordered" evidence="1">
    <location>
        <begin position="1"/>
        <end position="30"/>
    </location>
</feature>
<dbReference type="EMBL" id="CAKXAJ010026069">
    <property type="protein sequence ID" value="CAH2254006.1"/>
    <property type="molecule type" value="Genomic_DNA"/>
</dbReference>
<feature type="region of interest" description="Disordered" evidence="1">
    <location>
        <begin position="47"/>
        <end position="82"/>
    </location>
</feature>
<feature type="compositionally biased region" description="Pro residues" evidence="1">
    <location>
        <begin position="50"/>
        <end position="63"/>
    </location>
</feature>
<sequence>MCAKTRPVPSSTSTPLQSPGMPGAPPSNIFKMQKGRHIKKSYVDVLNPRGAPPAAPLAPPPAPGRRAAELLHSRPHAALGPE</sequence>
<proteinExistence type="predicted"/>
<dbReference type="OrthoDB" id="8918678at2759"/>